<dbReference type="GO" id="GO:0004672">
    <property type="term" value="F:protein kinase activity"/>
    <property type="evidence" value="ECO:0007669"/>
    <property type="project" value="InterPro"/>
</dbReference>
<dbReference type="EMBL" id="DS113327">
    <property type="protein sequence ID" value="EAY11014.1"/>
    <property type="molecule type" value="Genomic_DNA"/>
</dbReference>
<dbReference type="InParanoid" id="A2E8H7"/>
<protein>
    <submittedName>
        <fullName evidence="2">CAMK family protein kinase</fullName>
    </submittedName>
</protein>
<keyword evidence="2" id="KW-0418">Kinase</keyword>
<dbReference type="InterPro" id="IPR008271">
    <property type="entry name" value="Ser/Thr_kinase_AS"/>
</dbReference>
<dbReference type="Gene3D" id="1.10.510.10">
    <property type="entry name" value="Transferase(Phosphotransferase) domain 1"/>
    <property type="match status" value="1"/>
</dbReference>
<dbReference type="PANTHER" id="PTHR24362">
    <property type="entry name" value="SERINE/THREONINE-PROTEIN KINASE NEK"/>
    <property type="match status" value="1"/>
</dbReference>
<evidence type="ECO:0000259" key="1">
    <source>
        <dbReference type="PROSITE" id="PS50011"/>
    </source>
</evidence>
<keyword evidence="2" id="KW-0808">Transferase</keyword>
<keyword evidence="3" id="KW-1185">Reference proteome</keyword>
<dbReference type="InterPro" id="IPR011009">
    <property type="entry name" value="Kinase-like_dom_sf"/>
</dbReference>
<organism evidence="2 3">
    <name type="scientific">Trichomonas vaginalis (strain ATCC PRA-98 / G3)</name>
    <dbReference type="NCBI Taxonomy" id="412133"/>
    <lineage>
        <taxon>Eukaryota</taxon>
        <taxon>Metamonada</taxon>
        <taxon>Parabasalia</taxon>
        <taxon>Trichomonadida</taxon>
        <taxon>Trichomonadidae</taxon>
        <taxon>Trichomonas</taxon>
    </lineage>
</organism>
<dbReference type="RefSeq" id="XP_001323237.1">
    <property type="nucleotide sequence ID" value="XM_001323202.1"/>
</dbReference>
<feature type="domain" description="Protein kinase" evidence="1">
    <location>
        <begin position="1"/>
        <end position="177"/>
    </location>
</feature>
<dbReference type="SMART" id="SM00220">
    <property type="entry name" value="S_TKc"/>
    <property type="match status" value="1"/>
</dbReference>
<dbReference type="AlphaFoldDB" id="A2E8H7"/>
<dbReference type="SMR" id="A2E8H7"/>
<accession>A2E8H7</accession>
<dbReference type="PANTHER" id="PTHR24362:SF309">
    <property type="entry name" value="PROTEIN KINASE DOMAIN-CONTAINING PROTEIN"/>
    <property type="match status" value="1"/>
</dbReference>
<dbReference type="Proteomes" id="UP000001542">
    <property type="component" value="Unassembled WGS sequence"/>
</dbReference>
<dbReference type="PROSITE" id="PS00108">
    <property type="entry name" value="PROTEIN_KINASE_ST"/>
    <property type="match status" value="1"/>
</dbReference>
<dbReference type="OrthoDB" id="10252354at2759"/>
<evidence type="ECO:0000313" key="2">
    <source>
        <dbReference type="EMBL" id="EAY11014.1"/>
    </source>
</evidence>
<reference evidence="2" key="2">
    <citation type="journal article" date="2007" name="Science">
        <title>Draft genome sequence of the sexually transmitted pathogen Trichomonas vaginalis.</title>
        <authorList>
            <person name="Carlton J.M."/>
            <person name="Hirt R.P."/>
            <person name="Silva J.C."/>
            <person name="Delcher A.L."/>
            <person name="Schatz M."/>
            <person name="Zhao Q."/>
            <person name="Wortman J.R."/>
            <person name="Bidwell S.L."/>
            <person name="Alsmark U.C.M."/>
            <person name="Besteiro S."/>
            <person name="Sicheritz-Ponten T."/>
            <person name="Noel C.J."/>
            <person name="Dacks J.B."/>
            <person name="Foster P.G."/>
            <person name="Simillion C."/>
            <person name="Van de Peer Y."/>
            <person name="Miranda-Saavedra D."/>
            <person name="Barton G.J."/>
            <person name="Westrop G.D."/>
            <person name="Mueller S."/>
            <person name="Dessi D."/>
            <person name="Fiori P.L."/>
            <person name="Ren Q."/>
            <person name="Paulsen I."/>
            <person name="Zhang H."/>
            <person name="Bastida-Corcuera F.D."/>
            <person name="Simoes-Barbosa A."/>
            <person name="Brown M.T."/>
            <person name="Hayes R.D."/>
            <person name="Mukherjee M."/>
            <person name="Okumura C.Y."/>
            <person name="Schneider R."/>
            <person name="Smith A.J."/>
            <person name="Vanacova S."/>
            <person name="Villalvazo M."/>
            <person name="Haas B.J."/>
            <person name="Pertea M."/>
            <person name="Feldblyum T.V."/>
            <person name="Utterback T.R."/>
            <person name="Shu C.L."/>
            <person name="Osoegawa K."/>
            <person name="de Jong P.J."/>
            <person name="Hrdy I."/>
            <person name="Horvathova L."/>
            <person name="Zubacova Z."/>
            <person name="Dolezal P."/>
            <person name="Malik S.B."/>
            <person name="Logsdon J.M. Jr."/>
            <person name="Henze K."/>
            <person name="Gupta A."/>
            <person name="Wang C.C."/>
            <person name="Dunne R.L."/>
            <person name="Upcroft J.A."/>
            <person name="Upcroft P."/>
            <person name="White O."/>
            <person name="Salzberg S.L."/>
            <person name="Tang P."/>
            <person name="Chiu C.-H."/>
            <person name="Lee Y.-S."/>
            <person name="Embley T.M."/>
            <person name="Coombs G.H."/>
            <person name="Mottram J.C."/>
            <person name="Tachezy J."/>
            <person name="Fraser-Liggett C.M."/>
            <person name="Johnson P.J."/>
        </authorList>
    </citation>
    <scope>NUCLEOTIDE SEQUENCE [LARGE SCALE GENOMIC DNA]</scope>
    <source>
        <strain evidence="2">G3</strain>
    </source>
</reference>
<proteinExistence type="predicted"/>
<dbReference type="GO" id="GO:0005524">
    <property type="term" value="F:ATP binding"/>
    <property type="evidence" value="ECO:0007669"/>
    <property type="project" value="InterPro"/>
</dbReference>
<dbReference type="OMA" id="NMRIHRA"/>
<dbReference type="VEuPathDB" id="TrichDB:TVAG_410110"/>
<dbReference type="SUPFAM" id="SSF56112">
    <property type="entry name" value="Protein kinase-like (PK-like)"/>
    <property type="match status" value="1"/>
</dbReference>
<reference evidence="2" key="1">
    <citation type="submission" date="2006-10" db="EMBL/GenBank/DDBJ databases">
        <authorList>
            <person name="Amadeo P."/>
            <person name="Zhao Q."/>
            <person name="Wortman J."/>
            <person name="Fraser-Liggett C."/>
            <person name="Carlton J."/>
        </authorList>
    </citation>
    <scope>NUCLEOTIDE SEQUENCE</scope>
    <source>
        <strain evidence="2">G3</strain>
    </source>
</reference>
<name>A2E8H7_TRIV3</name>
<gene>
    <name evidence="2" type="ORF">TVAG_410110</name>
</gene>
<dbReference type="KEGG" id="tva:4769001"/>
<dbReference type="PROSITE" id="PS50011">
    <property type="entry name" value="PROTEIN_KINASE_DOM"/>
    <property type="match status" value="1"/>
</dbReference>
<evidence type="ECO:0000313" key="3">
    <source>
        <dbReference type="Proteomes" id="UP000001542"/>
    </source>
</evidence>
<dbReference type="eggNOG" id="KOG0611">
    <property type="taxonomic scope" value="Eukaryota"/>
</dbReference>
<sequence length="230" mass="26825">MLMEYCPWDLSRYIKKNRCVEDKYMAKYCYEILKAIKACHDLNIAHSDIKPSNLLIDNYGRIKVCDFGLSSYQNDQSSKSDYKGTLLFLPPEAFKGKPYNLLKADVWAIGATFYFMATGNYPFNATSYLNYVRMINSGEIPTEKISDIYLRDVIEHCLVIEPEYRATVDELLELPYFARFTAAPVTRPRKVCVRSMSQVQKIVKPVTTKLMKQKSEKNHMFMYNMRIHRA</sequence>
<dbReference type="InterPro" id="IPR000719">
    <property type="entry name" value="Prot_kinase_dom"/>
</dbReference>
<dbReference type="STRING" id="5722.A2E8H7"/>
<dbReference type="Pfam" id="PF00069">
    <property type="entry name" value="Pkinase"/>
    <property type="match status" value="1"/>
</dbReference>
<dbReference type="VEuPathDB" id="TrichDB:TVAGG3_0358960"/>